<dbReference type="RefSeq" id="WP_179579003.1">
    <property type="nucleotide sequence ID" value="NZ_JACCFM010000001.1"/>
</dbReference>
<name>A0A7Z0EF60_9MICO</name>
<dbReference type="PROSITE" id="PS51819">
    <property type="entry name" value="VOC"/>
    <property type="match status" value="1"/>
</dbReference>
<sequence length="131" mass="14423">MAITFNFIGLVVADLGRSLDFYRRLGLEIPEISDDEGHVEAALPGGLRLGWDTIETVRTFDPTWTAPTGSHRVALAFDCETPAEVDRVFAEMTEAGFAVHVQPWDAFWGQRYATLLDPDGNAVDLYAPLPA</sequence>
<dbReference type="PANTHER" id="PTHR36503:SF3">
    <property type="entry name" value="BLR0126 PROTEIN"/>
    <property type="match status" value="1"/>
</dbReference>
<dbReference type="InterPro" id="IPR004360">
    <property type="entry name" value="Glyas_Fos-R_dOase_dom"/>
</dbReference>
<dbReference type="InterPro" id="IPR037523">
    <property type="entry name" value="VOC_core"/>
</dbReference>
<dbReference type="Proteomes" id="UP000537260">
    <property type="component" value="Unassembled WGS sequence"/>
</dbReference>
<evidence type="ECO:0000259" key="1">
    <source>
        <dbReference type="PROSITE" id="PS51819"/>
    </source>
</evidence>
<dbReference type="Pfam" id="PF00903">
    <property type="entry name" value="Glyoxalase"/>
    <property type="match status" value="1"/>
</dbReference>
<protein>
    <submittedName>
        <fullName evidence="2">Putative glyoxalase superfamily protein PhnB</fullName>
    </submittedName>
</protein>
<comment type="caution">
    <text evidence="2">The sequence shown here is derived from an EMBL/GenBank/DDBJ whole genome shotgun (WGS) entry which is preliminary data.</text>
</comment>
<evidence type="ECO:0000313" key="3">
    <source>
        <dbReference type="Proteomes" id="UP000537260"/>
    </source>
</evidence>
<feature type="domain" description="VOC" evidence="1">
    <location>
        <begin position="4"/>
        <end position="128"/>
    </location>
</feature>
<dbReference type="AlphaFoldDB" id="A0A7Z0EF60"/>
<keyword evidence="3" id="KW-1185">Reference proteome</keyword>
<accession>A0A7Z0EF60</accession>
<dbReference type="PANTHER" id="PTHR36503">
    <property type="entry name" value="BLR2520 PROTEIN"/>
    <property type="match status" value="1"/>
</dbReference>
<evidence type="ECO:0000313" key="2">
    <source>
        <dbReference type="EMBL" id="NYJ20383.1"/>
    </source>
</evidence>
<dbReference type="InterPro" id="IPR029068">
    <property type="entry name" value="Glyas_Bleomycin-R_OHBP_Dase"/>
</dbReference>
<gene>
    <name evidence="2" type="ORF">HNR05_002174</name>
</gene>
<dbReference type="EMBL" id="JACCFM010000001">
    <property type="protein sequence ID" value="NYJ20383.1"/>
    <property type="molecule type" value="Genomic_DNA"/>
</dbReference>
<reference evidence="2 3" key="1">
    <citation type="submission" date="2020-07" db="EMBL/GenBank/DDBJ databases">
        <title>Sequencing the genomes of 1000 actinobacteria strains.</title>
        <authorList>
            <person name="Klenk H.-P."/>
        </authorList>
    </citation>
    <scope>NUCLEOTIDE SEQUENCE [LARGE SCALE GENOMIC DNA]</scope>
    <source>
        <strain evidence="2 3">LI1</strain>
    </source>
</reference>
<dbReference type="SUPFAM" id="SSF54593">
    <property type="entry name" value="Glyoxalase/Bleomycin resistance protein/Dihydroxybiphenyl dioxygenase"/>
    <property type="match status" value="1"/>
</dbReference>
<organism evidence="2 3">
    <name type="scientific">Glaciibacter psychrotolerans</name>
    <dbReference type="NCBI Taxonomy" id="670054"/>
    <lineage>
        <taxon>Bacteria</taxon>
        <taxon>Bacillati</taxon>
        <taxon>Actinomycetota</taxon>
        <taxon>Actinomycetes</taxon>
        <taxon>Micrococcales</taxon>
        <taxon>Microbacteriaceae</taxon>
        <taxon>Glaciibacter</taxon>
    </lineage>
</organism>
<proteinExistence type="predicted"/>
<dbReference type="Gene3D" id="3.10.180.10">
    <property type="entry name" value="2,3-Dihydroxybiphenyl 1,2-Dioxygenase, domain 1"/>
    <property type="match status" value="1"/>
</dbReference>